<proteinExistence type="inferred from homology"/>
<dbReference type="Gene3D" id="3.30.565.10">
    <property type="entry name" value="Histidine kinase-like ATPase, C-terminal domain"/>
    <property type="match status" value="1"/>
</dbReference>
<organism evidence="3 4">
    <name type="scientific">Chondrus crispus</name>
    <name type="common">Carrageen Irish moss</name>
    <name type="synonym">Polymorpha crispa</name>
    <dbReference type="NCBI Taxonomy" id="2769"/>
    <lineage>
        <taxon>Eukaryota</taxon>
        <taxon>Rhodophyta</taxon>
        <taxon>Florideophyceae</taxon>
        <taxon>Rhodymeniophycidae</taxon>
        <taxon>Gigartinales</taxon>
        <taxon>Gigartinaceae</taxon>
        <taxon>Chondrus</taxon>
    </lineage>
</organism>
<dbReference type="SUPFAM" id="SSF118116">
    <property type="entry name" value="DNA mismatch repair protein MutL"/>
    <property type="match status" value="1"/>
</dbReference>
<dbReference type="SMART" id="SM00853">
    <property type="entry name" value="MutL_C"/>
    <property type="match status" value="1"/>
</dbReference>
<dbReference type="KEGG" id="ccp:CHC_T00010134001"/>
<reference evidence="4" key="1">
    <citation type="journal article" date="2013" name="Proc. Natl. Acad. Sci. U.S.A.">
        <title>Genome structure and metabolic features in the red seaweed Chondrus crispus shed light on evolution of the Archaeplastida.</title>
        <authorList>
            <person name="Collen J."/>
            <person name="Porcel B."/>
            <person name="Carre W."/>
            <person name="Ball S.G."/>
            <person name="Chaparro C."/>
            <person name="Tonon T."/>
            <person name="Barbeyron T."/>
            <person name="Michel G."/>
            <person name="Noel B."/>
            <person name="Valentin K."/>
            <person name="Elias M."/>
            <person name="Artiguenave F."/>
            <person name="Arun A."/>
            <person name="Aury J.M."/>
            <person name="Barbosa-Neto J.F."/>
            <person name="Bothwell J.H."/>
            <person name="Bouget F.Y."/>
            <person name="Brillet L."/>
            <person name="Cabello-Hurtado F."/>
            <person name="Capella-Gutierrez S."/>
            <person name="Charrier B."/>
            <person name="Cladiere L."/>
            <person name="Cock J.M."/>
            <person name="Coelho S.M."/>
            <person name="Colleoni C."/>
            <person name="Czjzek M."/>
            <person name="Da Silva C."/>
            <person name="Delage L."/>
            <person name="Denoeud F."/>
            <person name="Deschamps P."/>
            <person name="Dittami S.M."/>
            <person name="Gabaldon T."/>
            <person name="Gachon C.M."/>
            <person name="Groisillier A."/>
            <person name="Herve C."/>
            <person name="Jabbari K."/>
            <person name="Katinka M."/>
            <person name="Kloareg B."/>
            <person name="Kowalczyk N."/>
            <person name="Labadie K."/>
            <person name="Leblanc C."/>
            <person name="Lopez P.J."/>
            <person name="McLachlan D.H."/>
            <person name="Meslet-Cladiere L."/>
            <person name="Moustafa A."/>
            <person name="Nehr Z."/>
            <person name="Nyvall Collen P."/>
            <person name="Panaud O."/>
            <person name="Partensky F."/>
            <person name="Poulain J."/>
            <person name="Rensing S.A."/>
            <person name="Rousvoal S."/>
            <person name="Samson G."/>
            <person name="Symeonidi A."/>
            <person name="Weissenbach J."/>
            <person name="Zambounis A."/>
            <person name="Wincker P."/>
            <person name="Boyen C."/>
        </authorList>
    </citation>
    <scope>NUCLEOTIDE SEQUENCE [LARGE SCALE GENOMIC DNA]</scope>
    <source>
        <strain evidence="4">cv. Stackhouse</strain>
    </source>
</reference>
<dbReference type="GeneID" id="17325185"/>
<dbReference type="InterPro" id="IPR042120">
    <property type="entry name" value="MutL_C_dimsub"/>
</dbReference>
<dbReference type="EMBL" id="HG001851">
    <property type="protein sequence ID" value="CDF37592.1"/>
    <property type="molecule type" value="Genomic_DNA"/>
</dbReference>
<dbReference type="AlphaFoldDB" id="R7QGD9"/>
<dbReference type="InterPro" id="IPR037198">
    <property type="entry name" value="MutL_C_sf"/>
</dbReference>
<keyword evidence="4" id="KW-1185">Reference proteome</keyword>
<dbReference type="GO" id="GO:0006298">
    <property type="term" value="P:mismatch repair"/>
    <property type="evidence" value="ECO:0007669"/>
    <property type="project" value="InterPro"/>
</dbReference>
<dbReference type="InterPro" id="IPR042121">
    <property type="entry name" value="MutL_C_regsub"/>
</dbReference>
<dbReference type="InterPro" id="IPR036890">
    <property type="entry name" value="HATPase_C_sf"/>
</dbReference>
<evidence type="ECO:0000313" key="4">
    <source>
        <dbReference type="Proteomes" id="UP000012073"/>
    </source>
</evidence>
<feature type="domain" description="MutL C-terminal dimerisation" evidence="2">
    <location>
        <begin position="490"/>
        <end position="637"/>
    </location>
</feature>
<dbReference type="STRING" id="2769.R7QGD9"/>
<dbReference type="Proteomes" id="UP000012073">
    <property type="component" value="Unassembled WGS sequence"/>
</dbReference>
<dbReference type="Pfam" id="PF08676">
    <property type="entry name" value="MutL_C"/>
    <property type="match status" value="1"/>
</dbReference>
<dbReference type="GO" id="GO:0005524">
    <property type="term" value="F:ATP binding"/>
    <property type="evidence" value="ECO:0007669"/>
    <property type="project" value="InterPro"/>
</dbReference>
<name>R7QGD9_CHOCR</name>
<evidence type="ECO:0000256" key="1">
    <source>
        <dbReference type="ARBA" id="ARBA00006082"/>
    </source>
</evidence>
<comment type="similarity">
    <text evidence="1">Belongs to the DNA mismatch repair MutL/HexB family.</text>
</comment>
<gene>
    <name evidence="3" type="ORF">CHC_T00010134001</name>
</gene>
<dbReference type="SUPFAM" id="SSF55874">
    <property type="entry name" value="ATPase domain of HSP90 chaperone/DNA topoisomerase II/histidine kinase"/>
    <property type="match status" value="1"/>
</dbReference>
<dbReference type="RefSeq" id="XP_005717463.1">
    <property type="nucleotide sequence ID" value="XM_005717406.1"/>
</dbReference>
<sequence length="674" mass="73919">MSIRRLPTPTSTLLHSSQIVPSFESAVTSVAQNSLQHGARTVCITISPEALRFKVLDDGRGFSPQDWPLALQPGCTSLRRGRGQSLASLTAVASLELHNYTGGFRAVKLLRGGKILDEGNSREGEVPAHPDLEKDGVLVDVWELFYNVPVRRRAETGRHPNLASEATRERVVALSLANPRVAVTLQGGNSLVLYEGGGGKELSEELIQAAFGVEGNMEWNRIQGREKLWFDGFVGKRGYGSSDICLVSVDGVPMNGKGWIHRLIQRIWKGFVALRRADTGAANLRYAAYVVNCKSASKGSGCDAAHPIYSNNAPPSPEAENEVAMAVRGALQTVDLPQLMARHSYVDPEQISRLASGRKRKSSRIESRFADALVCKRPRKRPSSAWASAENQVVLRRPLSAASGILAASHHAKRQRQQSSRLCIGRPSSAQEVEVACKKVVHGWSNPVYRNKASASRIASSGCEFKSNTHFMFMKRGVLVQRNSIPKLRIVGQVDRKFIVVVDHKSVMYAVDQHAASERYLYETLLKDVSPRKIRSVILRPPKRVPLSHKQRATCLRHSTVLLSWGWQVRIAGCGSAEILGAPLIERVNTFLDNEEQLLIYLDSLAMGVVENTTPRPFLNAVASAACHSAVRFGDALTLEQCRSLVLSLSECDSPFLCAHGRPSIVPLAVFDVV</sequence>
<dbReference type="GO" id="GO:0032300">
    <property type="term" value="C:mismatch repair complex"/>
    <property type="evidence" value="ECO:0007669"/>
    <property type="project" value="InterPro"/>
</dbReference>
<dbReference type="Gene3D" id="3.30.1370.100">
    <property type="entry name" value="MutL, C-terminal domain, regulatory subdomain"/>
    <property type="match status" value="1"/>
</dbReference>
<dbReference type="PANTHER" id="PTHR10073">
    <property type="entry name" value="DNA MISMATCH REPAIR PROTEIN MLH, PMS, MUTL"/>
    <property type="match status" value="1"/>
</dbReference>
<dbReference type="InterPro" id="IPR014790">
    <property type="entry name" value="MutL_C"/>
</dbReference>
<dbReference type="GO" id="GO:0016887">
    <property type="term" value="F:ATP hydrolysis activity"/>
    <property type="evidence" value="ECO:0007669"/>
    <property type="project" value="InterPro"/>
</dbReference>
<dbReference type="PANTHER" id="PTHR10073:SF47">
    <property type="entry name" value="DNA MISMATCH REPAIR PROTEIN MLH3"/>
    <property type="match status" value="1"/>
</dbReference>
<dbReference type="Gene3D" id="3.30.1540.20">
    <property type="entry name" value="MutL, C-terminal domain, dimerisation subdomain"/>
    <property type="match status" value="1"/>
</dbReference>
<dbReference type="InterPro" id="IPR038973">
    <property type="entry name" value="MutL/Mlh/Pms-like"/>
</dbReference>
<evidence type="ECO:0000313" key="3">
    <source>
        <dbReference type="EMBL" id="CDF37592.1"/>
    </source>
</evidence>
<dbReference type="OrthoDB" id="429932at2759"/>
<dbReference type="Gramene" id="CDF37592">
    <property type="protein sequence ID" value="CDF37592"/>
    <property type="gene ID" value="CHC_T00010134001"/>
</dbReference>
<dbReference type="GO" id="GO:0140664">
    <property type="term" value="F:ATP-dependent DNA damage sensor activity"/>
    <property type="evidence" value="ECO:0007669"/>
    <property type="project" value="InterPro"/>
</dbReference>
<accession>R7QGD9</accession>
<protein>
    <submittedName>
        <fullName evidence="3">DNA mismatch repair protein MutL</fullName>
    </submittedName>
</protein>
<evidence type="ECO:0000259" key="2">
    <source>
        <dbReference type="SMART" id="SM00853"/>
    </source>
</evidence>